<evidence type="ECO:0000256" key="7">
    <source>
        <dbReference type="ARBA" id="ARBA00022918"/>
    </source>
</evidence>
<dbReference type="SUPFAM" id="SSF53098">
    <property type="entry name" value="Ribonuclease H-like"/>
    <property type="match status" value="1"/>
</dbReference>
<evidence type="ECO:0000256" key="9">
    <source>
        <dbReference type="ARBA" id="ARBA00023172"/>
    </source>
</evidence>
<evidence type="ECO:0000256" key="6">
    <source>
        <dbReference type="ARBA" id="ARBA00022908"/>
    </source>
</evidence>
<keyword evidence="1" id="KW-0540">Nuclease</keyword>
<evidence type="ECO:0000256" key="8">
    <source>
        <dbReference type="ARBA" id="ARBA00022932"/>
    </source>
</evidence>
<organism evidence="13">
    <name type="scientific">Tanacetum cinerariifolium</name>
    <name type="common">Dalmatian daisy</name>
    <name type="synonym">Chrysanthemum cinerariifolium</name>
    <dbReference type="NCBI Taxonomy" id="118510"/>
    <lineage>
        <taxon>Eukaryota</taxon>
        <taxon>Viridiplantae</taxon>
        <taxon>Streptophyta</taxon>
        <taxon>Embryophyta</taxon>
        <taxon>Tracheophyta</taxon>
        <taxon>Spermatophyta</taxon>
        <taxon>Magnoliopsida</taxon>
        <taxon>eudicotyledons</taxon>
        <taxon>Gunneridae</taxon>
        <taxon>Pentapetalae</taxon>
        <taxon>asterids</taxon>
        <taxon>campanulids</taxon>
        <taxon>Asterales</taxon>
        <taxon>Asteraceae</taxon>
        <taxon>Asteroideae</taxon>
        <taxon>Anthemideae</taxon>
        <taxon>Anthemidinae</taxon>
        <taxon>Tanacetum</taxon>
    </lineage>
</organism>
<evidence type="ECO:0000259" key="12">
    <source>
        <dbReference type="Pfam" id="PF07727"/>
    </source>
</evidence>
<evidence type="ECO:0000256" key="3">
    <source>
        <dbReference type="ARBA" id="ARBA00022759"/>
    </source>
</evidence>
<keyword evidence="9" id="KW-0233">DNA recombination</keyword>
<evidence type="ECO:0000256" key="1">
    <source>
        <dbReference type="ARBA" id="ARBA00022722"/>
    </source>
</evidence>
<keyword evidence="4" id="KW-0378">Hydrolase</keyword>
<dbReference type="GO" id="GO:0003676">
    <property type="term" value="F:nucleic acid binding"/>
    <property type="evidence" value="ECO:0007669"/>
    <property type="project" value="InterPro"/>
</dbReference>
<sequence length="826" mass="94118">MARQCLKPKRKRDATWFRDKVLLVEAQGSSKVLNEEELEFLADLRVAEGLVTQTVIKNNATYQADDLDAYDSDYDDFSTAKAVLMANLSSYGSNVLSEEKELLTKTFNVFKNKSKEMKAKNIDKEIALEKKVKELEYVVCKIGQSAQTVHMLMKPQVFYDNNLKQALGFQNHFYLKKAQQIRPMIYDGSVIAKETNVISIVDSEETLMLEEESRSKMLLKQSDPKVLENKVNINPINYAELNRLSEDFDKRFVPQQELSDEQAFWVTKLIAENENLKWTYKQLYDSIKPSRVHAKENIESLSIKNDLKKLKGKDIVDNVAQVSNATTIAPGMYKLDPVTLASKDKNNKETHIYYLKQTMEQAAILREIVEQAYSLNPLDSASYSAKVFTKIGYQWKPTGRTFNLVKNACPFTRITATNKVPLRESIPLEVVAQEFVVTKVYTKRCKVPKTNGSNSKPKIAKSINSSKIKPSTSRGSNTSVAPSSSSSVNLRLSKLFCDDYSRFTWVKFLASKDEALDFIIKFQKMIQVRWNTPVKNIRTDKGTEFVNKTLDSYYESVGPGLQCMTPATSSSGLISNPILQQPCNPPLRHDWDHFFQSMFNEYFNPPTIYISSVPIAAAPRVVDLANSPVSTSIDQDAPSINGPLHESLHKDSTSQGSSSNVRPIHALLESLGRWTKDHPIANVIKDPSRLISTRKQLQIDAMWCYFDIFLTSVEPKNFKQAMTEPLWINAIKEEIYEFERLQVWELVSCPDKVMLIKFKWIYKVKTDKFSGILKNKARLVAHGFRQEEDIDFEESIALVARIEAIHIFIANAANKNMMIFQMDVKT</sequence>
<dbReference type="GO" id="GO:0046872">
    <property type="term" value="F:metal ion binding"/>
    <property type="evidence" value="ECO:0007669"/>
    <property type="project" value="UniProtKB-KW"/>
</dbReference>
<keyword evidence="7" id="KW-0695">RNA-directed DNA polymerase</keyword>
<dbReference type="GO" id="GO:0003964">
    <property type="term" value="F:RNA-directed DNA polymerase activity"/>
    <property type="evidence" value="ECO:0007669"/>
    <property type="project" value="UniProtKB-KW"/>
</dbReference>
<dbReference type="Pfam" id="PF07727">
    <property type="entry name" value="RVT_2"/>
    <property type="match status" value="1"/>
</dbReference>
<evidence type="ECO:0000313" key="13">
    <source>
        <dbReference type="EMBL" id="GEU76568.1"/>
    </source>
</evidence>
<dbReference type="GO" id="GO:0003887">
    <property type="term" value="F:DNA-directed DNA polymerase activity"/>
    <property type="evidence" value="ECO:0007669"/>
    <property type="project" value="UniProtKB-KW"/>
</dbReference>
<keyword evidence="6" id="KW-0229">DNA integration</keyword>
<accession>A0A6L2MRH2</accession>
<dbReference type="PANTHER" id="PTHR42648:SF11">
    <property type="entry name" value="TRANSPOSON TY4-P GAG-POL POLYPROTEIN"/>
    <property type="match status" value="1"/>
</dbReference>
<dbReference type="InterPro" id="IPR036397">
    <property type="entry name" value="RNaseH_sf"/>
</dbReference>
<dbReference type="PANTHER" id="PTHR42648">
    <property type="entry name" value="TRANSPOSASE, PUTATIVE-RELATED"/>
    <property type="match status" value="1"/>
</dbReference>
<keyword evidence="10" id="KW-0511">Multifunctional enzyme</keyword>
<evidence type="ECO:0000256" key="11">
    <source>
        <dbReference type="SAM" id="MobiDB-lite"/>
    </source>
</evidence>
<dbReference type="InterPro" id="IPR039537">
    <property type="entry name" value="Retrotran_Ty1/copia-like"/>
</dbReference>
<dbReference type="GO" id="GO:0015074">
    <property type="term" value="P:DNA integration"/>
    <property type="evidence" value="ECO:0007669"/>
    <property type="project" value="UniProtKB-KW"/>
</dbReference>
<name>A0A6L2MRH2_TANCI</name>
<gene>
    <name evidence="13" type="ORF">Tci_048546</name>
</gene>
<reference evidence="13" key="1">
    <citation type="journal article" date="2019" name="Sci. Rep.">
        <title>Draft genome of Tanacetum cinerariifolium, the natural source of mosquito coil.</title>
        <authorList>
            <person name="Yamashiro T."/>
            <person name="Shiraishi A."/>
            <person name="Satake H."/>
            <person name="Nakayama K."/>
        </authorList>
    </citation>
    <scope>NUCLEOTIDE SEQUENCE</scope>
</reference>
<protein>
    <submittedName>
        <fullName evidence="13">Gag-Pol polyprotein</fullName>
    </submittedName>
</protein>
<dbReference type="GO" id="GO:0016787">
    <property type="term" value="F:hydrolase activity"/>
    <property type="evidence" value="ECO:0007669"/>
    <property type="project" value="UniProtKB-KW"/>
</dbReference>
<proteinExistence type="predicted"/>
<keyword evidence="8" id="KW-0239">DNA-directed DNA polymerase</keyword>
<keyword evidence="3" id="KW-0255">Endonuclease</keyword>
<keyword evidence="2" id="KW-0479">Metal-binding</keyword>
<dbReference type="InterPro" id="IPR013103">
    <property type="entry name" value="RVT_2"/>
</dbReference>
<dbReference type="AlphaFoldDB" id="A0A6L2MRH2"/>
<keyword evidence="5" id="KW-0460">Magnesium</keyword>
<evidence type="ECO:0000256" key="2">
    <source>
        <dbReference type="ARBA" id="ARBA00022723"/>
    </source>
</evidence>
<dbReference type="GO" id="GO:0004519">
    <property type="term" value="F:endonuclease activity"/>
    <property type="evidence" value="ECO:0007669"/>
    <property type="project" value="UniProtKB-KW"/>
</dbReference>
<comment type="caution">
    <text evidence="13">The sequence shown here is derived from an EMBL/GenBank/DDBJ whole genome shotgun (WGS) entry which is preliminary data.</text>
</comment>
<evidence type="ECO:0000256" key="4">
    <source>
        <dbReference type="ARBA" id="ARBA00022801"/>
    </source>
</evidence>
<dbReference type="Gene3D" id="3.30.420.10">
    <property type="entry name" value="Ribonuclease H-like superfamily/Ribonuclease H"/>
    <property type="match status" value="1"/>
</dbReference>
<feature type="compositionally biased region" description="Low complexity" evidence="11">
    <location>
        <begin position="453"/>
        <end position="485"/>
    </location>
</feature>
<keyword evidence="8" id="KW-0548">Nucleotidyltransferase</keyword>
<dbReference type="GO" id="GO:0006310">
    <property type="term" value="P:DNA recombination"/>
    <property type="evidence" value="ECO:0007669"/>
    <property type="project" value="UniProtKB-KW"/>
</dbReference>
<dbReference type="EMBL" id="BKCJ010007307">
    <property type="protein sequence ID" value="GEU76568.1"/>
    <property type="molecule type" value="Genomic_DNA"/>
</dbReference>
<feature type="region of interest" description="Disordered" evidence="11">
    <location>
        <begin position="448"/>
        <end position="485"/>
    </location>
</feature>
<dbReference type="InterPro" id="IPR012337">
    <property type="entry name" value="RNaseH-like_sf"/>
</dbReference>
<keyword evidence="8" id="KW-0808">Transferase</keyword>
<evidence type="ECO:0000256" key="10">
    <source>
        <dbReference type="ARBA" id="ARBA00023268"/>
    </source>
</evidence>
<evidence type="ECO:0000256" key="5">
    <source>
        <dbReference type="ARBA" id="ARBA00022842"/>
    </source>
</evidence>
<feature type="domain" description="Reverse transcriptase Ty1/copia-type" evidence="12">
    <location>
        <begin position="742"/>
        <end position="826"/>
    </location>
</feature>
<feature type="region of interest" description="Disordered" evidence="11">
    <location>
        <begin position="630"/>
        <end position="660"/>
    </location>
</feature>